<evidence type="ECO:0000313" key="8">
    <source>
        <dbReference type="EMBL" id="TYS00875.1"/>
    </source>
</evidence>
<evidence type="ECO:0000256" key="1">
    <source>
        <dbReference type="ARBA" id="ARBA00022475"/>
    </source>
</evidence>
<feature type="transmembrane region" description="Helical" evidence="6">
    <location>
        <begin position="37"/>
        <end position="66"/>
    </location>
</feature>
<dbReference type="EMBL" id="VTEG01000002">
    <property type="protein sequence ID" value="TYS00875.1"/>
    <property type="molecule type" value="Genomic_DNA"/>
</dbReference>
<keyword evidence="2 6" id="KW-0812">Transmembrane</keyword>
<evidence type="ECO:0000256" key="4">
    <source>
        <dbReference type="ARBA" id="ARBA00023136"/>
    </source>
</evidence>
<feature type="compositionally biased region" description="Basic and acidic residues" evidence="5">
    <location>
        <begin position="106"/>
        <end position="115"/>
    </location>
</feature>
<name>A0A5D4MG66_9BACI</name>
<feature type="transmembrane region" description="Helical" evidence="6">
    <location>
        <begin position="7"/>
        <end position="25"/>
    </location>
</feature>
<keyword evidence="4 6" id="KW-0472">Membrane</keyword>
<sequence length="115" mass="12866">MKIQWNLILGLIFALIVAIFAVINVDPVRVNYLFGEAQWPLILVIIGSVLMGGLIIGSVGLFRIYVIQRKLKALQKENDRLKGVAGDQETLAVNDKTQDGVQDSRSIQEEKETRM</sequence>
<keyword evidence="1" id="KW-1003">Cell membrane</keyword>
<evidence type="ECO:0000256" key="6">
    <source>
        <dbReference type="SAM" id="Phobius"/>
    </source>
</evidence>
<feature type="domain" description="Lipopolysaccharide assembly protein A" evidence="7">
    <location>
        <begin position="24"/>
        <end position="82"/>
    </location>
</feature>
<organism evidence="8 9">
    <name type="scientific">Rossellomorea vietnamensis</name>
    <dbReference type="NCBI Taxonomy" id="218284"/>
    <lineage>
        <taxon>Bacteria</taxon>
        <taxon>Bacillati</taxon>
        <taxon>Bacillota</taxon>
        <taxon>Bacilli</taxon>
        <taxon>Bacillales</taxon>
        <taxon>Bacillaceae</taxon>
        <taxon>Rossellomorea</taxon>
    </lineage>
</organism>
<dbReference type="GO" id="GO:0005886">
    <property type="term" value="C:plasma membrane"/>
    <property type="evidence" value="ECO:0007669"/>
    <property type="project" value="InterPro"/>
</dbReference>
<feature type="region of interest" description="Disordered" evidence="5">
    <location>
        <begin position="92"/>
        <end position="115"/>
    </location>
</feature>
<comment type="caution">
    <text evidence="8">The sequence shown here is derived from an EMBL/GenBank/DDBJ whole genome shotgun (WGS) entry which is preliminary data.</text>
</comment>
<gene>
    <name evidence="8" type="ORF">FZC84_05120</name>
</gene>
<dbReference type="PANTHER" id="PTHR41335:SF1">
    <property type="entry name" value="MEMBRANE PROTEIN"/>
    <property type="match status" value="1"/>
</dbReference>
<reference evidence="8 9" key="1">
    <citation type="submission" date="2019-08" db="EMBL/GenBank/DDBJ databases">
        <title>Bacillus genomes from the desert of Cuatro Cienegas, Coahuila.</title>
        <authorList>
            <person name="Olmedo-Alvarez G."/>
        </authorList>
    </citation>
    <scope>NUCLEOTIDE SEQUENCE [LARGE SCALE GENOMIC DNA]</scope>
    <source>
        <strain evidence="8 9">CH128b_4D</strain>
    </source>
</reference>
<evidence type="ECO:0000256" key="2">
    <source>
        <dbReference type="ARBA" id="ARBA00022692"/>
    </source>
</evidence>
<dbReference type="PANTHER" id="PTHR41335">
    <property type="entry name" value="MEMBRANE PROTEIN-RELATED"/>
    <property type="match status" value="1"/>
</dbReference>
<accession>A0A5D4MG66</accession>
<dbReference type="Pfam" id="PF06305">
    <property type="entry name" value="LapA_dom"/>
    <property type="match status" value="1"/>
</dbReference>
<keyword evidence="3 6" id="KW-1133">Transmembrane helix</keyword>
<protein>
    <submittedName>
        <fullName evidence="8">DUF1049 domain-containing protein</fullName>
    </submittedName>
</protein>
<proteinExistence type="predicted"/>
<evidence type="ECO:0000256" key="3">
    <source>
        <dbReference type="ARBA" id="ARBA00022989"/>
    </source>
</evidence>
<evidence type="ECO:0000259" key="7">
    <source>
        <dbReference type="Pfam" id="PF06305"/>
    </source>
</evidence>
<dbReference type="AlphaFoldDB" id="A0A5D4MG66"/>
<evidence type="ECO:0000256" key="5">
    <source>
        <dbReference type="SAM" id="MobiDB-lite"/>
    </source>
</evidence>
<dbReference type="RefSeq" id="WP_113927430.1">
    <property type="nucleotide sequence ID" value="NZ_VTEG01000002.1"/>
</dbReference>
<dbReference type="InterPro" id="IPR010445">
    <property type="entry name" value="LapA_dom"/>
</dbReference>
<evidence type="ECO:0000313" key="9">
    <source>
        <dbReference type="Proteomes" id="UP000325182"/>
    </source>
</evidence>
<dbReference type="Proteomes" id="UP000325182">
    <property type="component" value="Unassembled WGS sequence"/>
</dbReference>